<name>A0ABU4KIT2_9ACTN</name>
<evidence type="ECO:0000313" key="2">
    <source>
        <dbReference type="EMBL" id="MDX2297708.1"/>
    </source>
</evidence>
<feature type="signal peptide" evidence="1">
    <location>
        <begin position="1"/>
        <end position="19"/>
    </location>
</feature>
<reference evidence="2 3" key="1">
    <citation type="submission" date="2023-10" db="EMBL/GenBank/DDBJ databases">
        <authorList>
            <person name="Wang X.X."/>
        </authorList>
    </citation>
    <scope>NUCLEOTIDE SEQUENCE [LARGE SCALE GENOMIC DNA]</scope>
    <source>
        <strain evidence="2 3">NBRC 12816</strain>
    </source>
</reference>
<gene>
    <name evidence="2" type="ORF">R2363_36750</name>
</gene>
<organism evidence="2 3">
    <name type="scientific">Streptomyces roseolus</name>
    <dbReference type="NCBI Taxonomy" id="67358"/>
    <lineage>
        <taxon>Bacteria</taxon>
        <taxon>Bacillati</taxon>
        <taxon>Actinomycetota</taxon>
        <taxon>Actinomycetes</taxon>
        <taxon>Kitasatosporales</taxon>
        <taxon>Streptomycetaceae</taxon>
        <taxon>Streptomyces</taxon>
    </lineage>
</organism>
<dbReference type="Proteomes" id="UP001278571">
    <property type="component" value="Unassembled WGS sequence"/>
</dbReference>
<evidence type="ECO:0000256" key="1">
    <source>
        <dbReference type="SAM" id="SignalP"/>
    </source>
</evidence>
<evidence type="ECO:0000313" key="3">
    <source>
        <dbReference type="Proteomes" id="UP001278571"/>
    </source>
</evidence>
<accession>A0ABU4KIT2</accession>
<keyword evidence="1" id="KW-0732">Signal</keyword>
<proteinExistence type="predicted"/>
<keyword evidence="3" id="KW-1185">Reference proteome</keyword>
<dbReference type="RefSeq" id="WP_319013847.1">
    <property type="nucleotide sequence ID" value="NZ_JAWJZF010000543.1"/>
</dbReference>
<protein>
    <submittedName>
        <fullName evidence="2">Uncharacterized protein</fullName>
    </submittedName>
</protein>
<comment type="caution">
    <text evidence="2">The sequence shown here is derived from an EMBL/GenBank/DDBJ whole genome shotgun (WGS) entry which is preliminary data.</text>
</comment>
<dbReference type="EMBL" id="JAWJZF010000543">
    <property type="protein sequence ID" value="MDX2297708.1"/>
    <property type="molecule type" value="Genomic_DNA"/>
</dbReference>
<feature type="chain" id="PRO_5047061845" evidence="1">
    <location>
        <begin position="20"/>
        <end position="90"/>
    </location>
</feature>
<sequence length="90" mass="9024">MLATMGVAGAAVLAPVAAAAPAAATASLYSGCIDYVESHGYVVGPKVYAACSHKALRVVGWAPNPSCVTSLVAIRVRPEVATEACTRAHG</sequence>